<accession>A0A1G9UMG3</accession>
<proteinExistence type="predicted"/>
<keyword evidence="2" id="KW-1185">Reference proteome</keyword>
<dbReference type="EMBL" id="FNHW01000001">
    <property type="protein sequence ID" value="SDM61130.1"/>
    <property type="molecule type" value="Genomic_DNA"/>
</dbReference>
<protein>
    <submittedName>
        <fullName evidence="1">Uncharacterized protein</fullName>
    </submittedName>
</protein>
<organism evidence="1 2">
    <name type="scientific">Fictibacillus solisalsi</name>
    <dbReference type="NCBI Taxonomy" id="459525"/>
    <lineage>
        <taxon>Bacteria</taxon>
        <taxon>Bacillati</taxon>
        <taxon>Bacillota</taxon>
        <taxon>Bacilli</taxon>
        <taxon>Bacillales</taxon>
        <taxon>Fictibacillaceae</taxon>
        <taxon>Fictibacillus</taxon>
    </lineage>
</organism>
<sequence length="217" mass="24888">MRRNELKGELELKVKEMEVEANRDRHSPETKKVWRELGKRTEACFALNQKDGVYSACLRPVAKGKTRCTLHGANVNDNVSEETKLKKMQNLRPDAGMIHGLYAEESTFVQSLTDAEIEFMAWLDDSVRQSYEVEQGLGDLVLEGLLHDAVIHFRLLNSGRFEKGSRHTAKPLQDLMKACKDMGWTKKEQNNQSQSSQVLDRWLKRLDSDSNEEKPLN</sequence>
<dbReference type="STRING" id="459525.SAMN04488137_1017"/>
<dbReference type="AlphaFoldDB" id="A0A1G9UMG3"/>
<evidence type="ECO:0000313" key="1">
    <source>
        <dbReference type="EMBL" id="SDM61130.1"/>
    </source>
</evidence>
<gene>
    <name evidence="1" type="ORF">SAMN04488137_1017</name>
</gene>
<evidence type="ECO:0000313" key="2">
    <source>
        <dbReference type="Proteomes" id="UP000199544"/>
    </source>
</evidence>
<dbReference type="RefSeq" id="WP_090233023.1">
    <property type="nucleotide sequence ID" value="NZ_FNHW01000001.1"/>
</dbReference>
<name>A0A1G9UMG3_9BACL</name>
<dbReference type="OrthoDB" id="2939271at2"/>
<dbReference type="Proteomes" id="UP000199544">
    <property type="component" value="Unassembled WGS sequence"/>
</dbReference>
<reference evidence="2" key="1">
    <citation type="submission" date="2016-10" db="EMBL/GenBank/DDBJ databases">
        <authorList>
            <person name="Varghese N."/>
            <person name="Submissions S."/>
        </authorList>
    </citation>
    <scope>NUCLEOTIDE SEQUENCE [LARGE SCALE GENOMIC DNA]</scope>
    <source>
        <strain evidence="2">CGMCC 1.6854</strain>
    </source>
</reference>